<keyword evidence="2" id="KW-0175">Coiled coil</keyword>
<feature type="transmembrane region" description="Helical" evidence="3">
    <location>
        <begin position="12"/>
        <end position="34"/>
    </location>
</feature>
<reference evidence="5 6" key="1">
    <citation type="submission" date="2016-10" db="EMBL/GenBank/DDBJ databases">
        <authorList>
            <person name="de Groot N.N."/>
        </authorList>
    </citation>
    <scope>NUCLEOTIDE SEQUENCE [LARGE SCALE GENOMIC DNA]</scope>
    <source>
        <strain evidence="5 6">DSM 2179</strain>
    </source>
</reference>
<evidence type="ECO:0000259" key="4">
    <source>
        <dbReference type="Pfam" id="PF25917"/>
    </source>
</evidence>
<dbReference type="RefSeq" id="WP_091828785.1">
    <property type="nucleotide sequence ID" value="NZ_FNZK01000002.1"/>
</dbReference>
<keyword evidence="3" id="KW-1133">Transmembrane helix</keyword>
<dbReference type="SUPFAM" id="SSF111369">
    <property type="entry name" value="HlyD-like secretion proteins"/>
    <property type="match status" value="2"/>
</dbReference>
<keyword evidence="6" id="KW-1185">Reference proteome</keyword>
<dbReference type="Proteomes" id="UP000199662">
    <property type="component" value="Unassembled WGS sequence"/>
</dbReference>
<dbReference type="Gene3D" id="2.40.30.170">
    <property type="match status" value="1"/>
</dbReference>
<dbReference type="PANTHER" id="PTHR32347">
    <property type="entry name" value="EFFLUX SYSTEM COMPONENT YKNX-RELATED"/>
    <property type="match status" value="1"/>
</dbReference>
<evidence type="ECO:0000256" key="2">
    <source>
        <dbReference type="ARBA" id="ARBA00023054"/>
    </source>
</evidence>
<protein>
    <submittedName>
        <fullName evidence="5">Membrane fusion protein, multidrug efflux system</fullName>
    </submittedName>
</protein>
<evidence type="ECO:0000313" key="6">
    <source>
        <dbReference type="Proteomes" id="UP000199662"/>
    </source>
</evidence>
<dbReference type="STRING" id="84035.SAMN05660742_10240"/>
<dbReference type="Gene3D" id="2.40.50.100">
    <property type="match status" value="1"/>
</dbReference>
<sequence length="350" mass="36929">MEVDISKKVSYMIKFGAIGILALAVLCSVGIWAWQKNNAYLTVKDASVTSALVNTKTNAAGTIEEILVQDGEQVKAGQVLAKIKIKITDDQIAQLEQTLETAKKHYTQVLAGTTTSEQVNAGGGEMHVDTAGAQAEVDRAARAKDRMAQLFAIGAVSAVQNEQAQATYQEAVAALGSMGAGTGSSSSVSYQSLVVPSSPEAVKAAQLQVTQAQAALETAKKDKDSTEIMAPVDGTVYLTDLQVGTAVEAGQTILNIGNANNMWVEMHIDPQQKDKIRLGQFVTYIIEGQTQMQGTIFEIIDPTTEASGASAEATEDQPEDQSIVAKISLPADLDITLKQGTAATVKIALK</sequence>
<dbReference type="InterPro" id="IPR050465">
    <property type="entry name" value="UPF0194_transport"/>
</dbReference>
<accession>A0A1H6V2V9</accession>
<evidence type="ECO:0000256" key="1">
    <source>
        <dbReference type="ARBA" id="ARBA00004196"/>
    </source>
</evidence>
<feature type="domain" description="Multidrug resistance protein MdtA-like barrel-sandwich hybrid" evidence="4">
    <location>
        <begin position="58"/>
        <end position="254"/>
    </location>
</feature>
<evidence type="ECO:0000256" key="3">
    <source>
        <dbReference type="SAM" id="Phobius"/>
    </source>
</evidence>
<dbReference type="AlphaFoldDB" id="A0A1H6V2V9"/>
<dbReference type="Pfam" id="PF25917">
    <property type="entry name" value="BSH_RND"/>
    <property type="match status" value="1"/>
</dbReference>
<comment type="subcellular location">
    <subcellularLocation>
        <location evidence="1">Cell envelope</location>
    </subcellularLocation>
</comment>
<keyword evidence="3" id="KW-0472">Membrane</keyword>
<dbReference type="InterPro" id="IPR058625">
    <property type="entry name" value="MdtA-like_BSH"/>
</dbReference>
<evidence type="ECO:0000313" key="5">
    <source>
        <dbReference type="EMBL" id="SEI94960.1"/>
    </source>
</evidence>
<name>A0A1H6V2V9_9FIRM</name>
<gene>
    <name evidence="5" type="ORF">SAMN05660742_10240</name>
</gene>
<proteinExistence type="predicted"/>
<dbReference type="EMBL" id="FNZK01000002">
    <property type="protein sequence ID" value="SEI94960.1"/>
    <property type="molecule type" value="Genomic_DNA"/>
</dbReference>
<keyword evidence="3" id="KW-0812">Transmembrane</keyword>
<dbReference type="GO" id="GO:0030313">
    <property type="term" value="C:cell envelope"/>
    <property type="evidence" value="ECO:0007669"/>
    <property type="project" value="UniProtKB-SubCell"/>
</dbReference>
<organism evidence="5 6">
    <name type="scientific">Propionispira arboris</name>
    <dbReference type="NCBI Taxonomy" id="84035"/>
    <lineage>
        <taxon>Bacteria</taxon>
        <taxon>Bacillati</taxon>
        <taxon>Bacillota</taxon>
        <taxon>Negativicutes</taxon>
        <taxon>Selenomonadales</taxon>
        <taxon>Selenomonadaceae</taxon>
        <taxon>Propionispira</taxon>
    </lineage>
</organism>